<dbReference type="InterPro" id="IPR036390">
    <property type="entry name" value="WH_DNA-bd_sf"/>
</dbReference>
<proteinExistence type="predicted"/>
<sequence length="400" mass="45463">MENLIARLNERLHKIALFRWIWPSSDQAEQSAPAVVLEDLPSAIRHCLLTTIQQLPTHPDIRAYIRSEVLDQLSQWQGKSENGCNSLVFLGRPTLEINHLVPDSLADWLGQQIYATPETIHILDWQVRPPSIDILLSQLKQSLQVALNGDRSTVKIVVIPNLNWCFLRSAEGLDGIEYLQQQIQDNPQIFWIIGAGQVAWEYLNSVLHIEAYCPLQRIIPALSGEQLQLWLKPMVRENQLQFPVQSISDKLNQVRQPDDAQDQSTSLETAFFERLADISAGIGLITTQIFLRSIYQDSEADLQPSESHQLMLTWPATPSFPDIDRDDSYVLYSLLMHGDLSLPQLAESLGDPIEQVNAAIQNLRRLGLIEQQGSILQVNPIYYLPLCDRLSRENFVIPQK</sequence>
<dbReference type="Proteomes" id="UP000625316">
    <property type="component" value="Unassembled WGS sequence"/>
</dbReference>
<dbReference type="AlphaFoldDB" id="A0A928Z445"/>
<gene>
    <name evidence="1" type="ORF">IQ266_16670</name>
</gene>
<organism evidence="1 2">
    <name type="scientific">Romeriopsis navalis LEGE 11480</name>
    <dbReference type="NCBI Taxonomy" id="2777977"/>
    <lineage>
        <taxon>Bacteria</taxon>
        <taxon>Bacillati</taxon>
        <taxon>Cyanobacteriota</taxon>
        <taxon>Cyanophyceae</taxon>
        <taxon>Leptolyngbyales</taxon>
        <taxon>Leptolyngbyaceae</taxon>
        <taxon>Romeriopsis</taxon>
        <taxon>Romeriopsis navalis</taxon>
    </lineage>
</organism>
<evidence type="ECO:0000313" key="1">
    <source>
        <dbReference type="EMBL" id="MBE9031369.1"/>
    </source>
</evidence>
<protein>
    <submittedName>
        <fullName evidence="1">MarR family transcriptional regulator</fullName>
    </submittedName>
</protein>
<reference evidence="1" key="1">
    <citation type="submission" date="2020-10" db="EMBL/GenBank/DDBJ databases">
        <authorList>
            <person name="Castelo-Branco R."/>
            <person name="Eusebio N."/>
            <person name="Adriana R."/>
            <person name="Vieira A."/>
            <person name="Brugerolle De Fraissinette N."/>
            <person name="Rezende De Castro R."/>
            <person name="Schneider M.P."/>
            <person name="Vasconcelos V."/>
            <person name="Leao P.N."/>
        </authorList>
    </citation>
    <scope>NUCLEOTIDE SEQUENCE</scope>
    <source>
        <strain evidence="1">LEGE 11480</strain>
    </source>
</reference>
<keyword evidence="2" id="KW-1185">Reference proteome</keyword>
<comment type="caution">
    <text evidence="1">The sequence shown here is derived from an EMBL/GenBank/DDBJ whole genome shotgun (WGS) entry which is preliminary data.</text>
</comment>
<dbReference type="EMBL" id="JADEXQ010000061">
    <property type="protein sequence ID" value="MBE9031369.1"/>
    <property type="molecule type" value="Genomic_DNA"/>
</dbReference>
<dbReference type="SUPFAM" id="SSF46785">
    <property type="entry name" value="Winged helix' DNA-binding domain"/>
    <property type="match status" value="1"/>
</dbReference>
<evidence type="ECO:0000313" key="2">
    <source>
        <dbReference type="Proteomes" id="UP000625316"/>
    </source>
</evidence>
<accession>A0A928Z445</accession>
<name>A0A928Z445_9CYAN</name>
<dbReference type="RefSeq" id="WP_264326199.1">
    <property type="nucleotide sequence ID" value="NZ_JADEXQ010000061.1"/>
</dbReference>